<dbReference type="CDD" id="cd02508">
    <property type="entry name" value="ADP_Glucose_PP"/>
    <property type="match status" value="1"/>
</dbReference>
<dbReference type="PROSITE" id="PS00809">
    <property type="entry name" value="ADP_GLC_PYROPHOSPH_2"/>
    <property type="match status" value="1"/>
</dbReference>
<dbReference type="NCBIfam" id="TIGR02091">
    <property type="entry name" value="glgC"/>
    <property type="match status" value="1"/>
</dbReference>
<comment type="catalytic activity">
    <reaction evidence="9">
        <text>alpha-D-glucose 1-phosphate + ATP + H(+) = ADP-alpha-D-glucose + diphosphate</text>
        <dbReference type="Rhea" id="RHEA:12120"/>
        <dbReference type="ChEBI" id="CHEBI:15378"/>
        <dbReference type="ChEBI" id="CHEBI:30616"/>
        <dbReference type="ChEBI" id="CHEBI:33019"/>
        <dbReference type="ChEBI" id="CHEBI:57498"/>
        <dbReference type="ChEBI" id="CHEBI:58601"/>
        <dbReference type="EC" id="2.7.7.27"/>
    </reaction>
</comment>
<feature type="binding site" evidence="9">
    <location>
        <position position="99"/>
    </location>
    <ligand>
        <name>alpha-D-glucose 1-phosphate</name>
        <dbReference type="ChEBI" id="CHEBI:58601"/>
    </ligand>
</feature>
<evidence type="ECO:0000313" key="13">
    <source>
        <dbReference type="Proteomes" id="UP000186218"/>
    </source>
</evidence>
<organism evidence="12 13">
    <name type="scientific">Williamsia sterculiae</name>
    <dbReference type="NCBI Taxonomy" id="1344003"/>
    <lineage>
        <taxon>Bacteria</taxon>
        <taxon>Bacillati</taxon>
        <taxon>Actinomycetota</taxon>
        <taxon>Actinomycetes</taxon>
        <taxon>Mycobacteriales</taxon>
        <taxon>Nocardiaceae</taxon>
        <taxon>Williamsia</taxon>
    </lineage>
</organism>
<name>A0A1N7FR54_9NOCA</name>
<dbReference type="GO" id="GO:0008878">
    <property type="term" value="F:glucose-1-phosphate adenylyltransferase activity"/>
    <property type="evidence" value="ECO:0007669"/>
    <property type="project" value="UniProtKB-UniRule"/>
</dbReference>
<evidence type="ECO:0000256" key="7">
    <source>
        <dbReference type="ARBA" id="ARBA00023056"/>
    </source>
</evidence>
<keyword evidence="5 9" id="KW-0547">Nucleotide-binding</keyword>
<evidence type="ECO:0000256" key="3">
    <source>
        <dbReference type="ARBA" id="ARBA00022679"/>
    </source>
</evidence>
<keyword evidence="13" id="KW-1185">Reference proteome</keyword>
<dbReference type="AlphaFoldDB" id="A0A1N7FR54"/>
<evidence type="ECO:0000313" key="12">
    <source>
        <dbReference type="EMBL" id="SIS02780.1"/>
    </source>
</evidence>
<reference evidence="12 13" key="1">
    <citation type="submission" date="2017-01" db="EMBL/GenBank/DDBJ databases">
        <authorList>
            <person name="Mah S.A."/>
            <person name="Swanson W.J."/>
            <person name="Moy G.W."/>
            <person name="Vacquier V.D."/>
        </authorList>
    </citation>
    <scope>NUCLEOTIDE SEQUENCE [LARGE SCALE GENOMIC DNA]</scope>
    <source>
        <strain evidence="12 13">CPCC 203464</strain>
    </source>
</reference>
<evidence type="ECO:0000259" key="11">
    <source>
        <dbReference type="Pfam" id="PF24894"/>
    </source>
</evidence>
<evidence type="ECO:0000256" key="4">
    <source>
        <dbReference type="ARBA" id="ARBA00022695"/>
    </source>
</evidence>
<protein>
    <recommendedName>
        <fullName evidence="9">Glucose-1-phosphate adenylyltransferase</fullName>
        <ecNumber evidence="9">2.7.7.27</ecNumber>
    </recommendedName>
    <alternativeName>
        <fullName evidence="9">ADP-glucose pyrophosphorylase</fullName>
        <shortName evidence="9">ADPGlc PPase</shortName>
    </alternativeName>
    <alternativeName>
        <fullName evidence="9">ADP-glucose synthase</fullName>
    </alternativeName>
</protein>
<feature type="binding site" evidence="9">
    <location>
        <position position="164"/>
    </location>
    <ligand>
        <name>alpha-D-glucose 1-phosphate</name>
        <dbReference type="ChEBI" id="CHEBI:58601"/>
    </ligand>
</feature>
<dbReference type="PANTHER" id="PTHR43523:SF2">
    <property type="entry name" value="GLUCOSE-1-PHOSPHATE ADENYLYLTRANSFERASE"/>
    <property type="match status" value="1"/>
</dbReference>
<dbReference type="HAMAP" id="MF_00624">
    <property type="entry name" value="GlgC"/>
    <property type="match status" value="1"/>
</dbReference>
<feature type="binding site" evidence="9">
    <location>
        <begin position="179"/>
        <end position="180"/>
    </location>
    <ligand>
        <name>alpha-D-glucose 1-phosphate</name>
        <dbReference type="ChEBI" id="CHEBI:58601"/>
    </ligand>
</feature>
<dbReference type="NCBIfam" id="NF002023">
    <property type="entry name" value="PRK00844.1"/>
    <property type="match status" value="1"/>
</dbReference>
<dbReference type="STRING" id="1344003.SAMN05445060_2209"/>
<dbReference type="GO" id="GO:0005524">
    <property type="term" value="F:ATP binding"/>
    <property type="evidence" value="ECO:0007669"/>
    <property type="project" value="UniProtKB-KW"/>
</dbReference>
<evidence type="ECO:0000259" key="10">
    <source>
        <dbReference type="Pfam" id="PF00483"/>
    </source>
</evidence>
<dbReference type="EMBL" id="FTNT01000006">
    <property type="protein sequence ID" value="SIS02780.1"/>
    <property type="molecule type" value="Genomic_DNA"/>
</dbReference>
<dbReference type="PROSITE" id="PS00808">
    <property type="entry name" value="ADP_GLC_PYROPHOSPH_1"/>
    <property type="match status" value="1"/>
</dbReference>
<dbReference type="Proteomes" id="UP000186218">
    <property type="component" value="Unassembled WGS sequence"/>
</dbReference>
<dbReference type="SUPFAM" id="SSF51161">
    <property type="entry name" value="Trimeric LpxA-like enzymes"/>
    <property type="match status" value="1"/>
</dbReference>
<dbReference type="Pfam" id="PF24894">
    <property type="entry name" value="Hexapep_GlmU"/>
    <property type="match status" value="1"/>
</dbReference>
<evidence type="ECO:0000256" key="1">
    <source>
        <dbReference type="ARBA" id="ARBA00010443"/>
    </source>
</evidence>
<keyword evidence="4 9" id="KW-0548">Nucleotidyltransferase</keyword>
<gene>
    <name evidence="9" type="primary">glgC</name>
    <name evidence="12" type="ORF">SAMN05445060_2209</name>
</gene>
<dbReference type="NCBIfam" id="NF001947">
    <property type="entry name" value="PRK00725.1"/>
    <property type="match status" value="1"/>
</dbReference>
<sequence>MRSQPNVLGIVLAGGEGKRLYPLTADRAKPAVPFGGAYRLIDFVLSNLVNAGYNRLCVLTQYKSHSLDRHISQTWRMSGFNGEYITPVPAQQRLGPRWYTGSADAIFQSLNLVYDENPEYIVVFGADHVYRMDPEQMVDAHIASGADCTVAGIRVPRSEAFAFGCIDADADGLITQFLEKPADPPGTPDDPDATFASMGNYVFTTEALLDMIVSDADDNDSDHDMGGNIIPSFVDRGTAFVYDFKDNQVPGATDRDKGYWRDVGTLDAFYDAHMDLVSVHPIFNLYNRRWPIRGETENLAPAKFVHGGLAQESMVGAGSIISAATVRNSVLSSNVIIEDGATVEGSVLMPGVRVCRGAVVRRAILDKNVVVGPGEIIGVDTERDRERFAISAGGVVAVGKGVRV</sequence>
<dbReference type="CDD" id="cd04651">
    <property type="entry name" value="LbH_G1P_AT_C"/>
    <property type="match status" value="1"/>
</dbReference>
<keyword evidence="3 9" id="KW-0808">Transferase</keyword>
<evidence type="ECO:0000256" key="2">
    <source>
        <dbReference type="ARBA" id="ARBA00022600"/>
    </source>
</evidence>
<dbReference type="InterPro" id="IPR005836">
    <property type="entry name" value="ADP_Glu_pyroP_CS"/>
</dbReference>
<dbReference type="OrthoDB" id="9801810at2"/>
<feature type="site" description="Could play a key role in the communication between the regulatory and the substrate sites" evidence="9">
    <location>
        <position position="61"/>
    </location>
</feature>
<dbReference type="InterPro" id="IPR056818">
    <property type="entry name" value="GlmU/GlgC-like_hexapep"/>
</dbReference>
<evidence type="ECO:0000256" key="6">
    <source>
        <dbReference type="ARBA" id="ARBA00022840"/>
    </source>
</evidence>
<proteinExistence type="inferred from homology"/>
<dbReference type="Gene3D" id="2.160.10.10">
    <property type="entry name" value="Hexapeptide repeat proteins"/>
    <property type="match status" value="1"/>
</dbReference>
<dbReference type="RefSeq" id="WP_076479475.1">
    <property type="nucleotide sequence ID" value="NZ_FTNT01000006.1"/>
</dbReference>
<dbReference type="InterPro" id="IPR029044">
    <property type="entry name" value="Nucleotide-diphossugar_trans"/>
</dbReference>
<feature type="site" description="Could play a key role in the communication between the regulatory and the substrate sites" evidence="9">
    <location>
        <position position="98"/>
    </location>
</feature>
<feature type="binding site" evidence="9">
    <location>
        <position position="197"/>
    </location>
    <ligand>
        <name>alpha-D-glucose 1-phosphate</name>
        <dbReference type="ChEBI" id="CHEBI:58601"/>
    </ligand>
</feature>
<keyword evidence="6 9" id="KW-0067">ATP-binding</keyword>
<evidence type="ECO:0000256" key="5">
    <source>
        <dbReference type="ARBA" id="ARBA00022741"/>
    </source>
</evidence>
<comment type="subunit">
    <text evidence="9">Homotetramer.</text>
</comment>
<evidence type="ECO:0000256" key="8">
    <source>
        <dbReference type="ARBA" id="ARBA00023277"/>
    </source>
</evidence>
<dbReference type="InterPro" id="IPR023049">
    <property type="entry name" value="GlgC_bac"/>
</dbReference>
<accession>A0A1N7FR54</accession>
<dbReference type="EC" id="2.7.7.27" evidence="9"/>
<keyword evidence="2 9" id="KW-0321">Glycogen metabolism</keyword>
<keyword evidence="8 9" id="KW-0119">Carbohydrate metabolism</keyword>
<evidence type="ECO:0000256" key="9">
    <source>
        <dbReference type="HAMAP-Rule" id="MF_00624"/>
    </source>
</evidence>
<dbReference type="Pfam" id="PF00483">
    <property type="entry name" value="NTP_transferase"/>
    <property type="match status" value="1"/>
</dbReference>
<comment type="similarity">
    <text evidence="1 9">Belongs to the bacterial/plant glucose-1-phosphate adenylyltransferase family.</text>
</comment>
<comment type="pathway">
    <text evidence="9">Glycan biosynthesis; glycogen biosynthesis.</text>
</comment>
<dbReference type="PROSITE" id="PS00810">
    <property type="entry name" value="ADP_GLC_PYROPHOSPH_3"/>
    <property type="match status" value="1"/>
</dbReference>
<dbReference type="Gene3D" id="3.90.550.10">
    <property type="entry name" value="Spore Coat Polysaccharide Biosynthesis Protein SpsA, Chain A"/>
    <property type="match status" value="1"/>
</dbReference>
<dbReference type="FunFam" id="3.90.550.10:FF:000014">
    <property type="entry name" value="Glucose-1-phosphate adenylyltransferase"/>
    <property type="match status" value="1"/>
</dbReference>
<keyword evidence="7 9" id="KW-0320">Glycogen biosynthesis</keyword>
<comment type="function">
    <text evidence="9">Involved in the biosynthesis of ADP-glucose, a building block required for the elongation reactions to produce glycogen. Catalyzes the reaction between ATP and alpha-D-glucose 1-phosphate (G1P) to produce pyrophosphate and ADP-Glc.</text>
</comment>
<feature type="domain" description="Glucose-1-phosphate adenylyltransferase/Bifunctional protein GlmU-like C-terminal hexapeptide" evidence="11">
    <location>
        <begin position="301"/>
        <end position="398"/>
    </location>
</feature>
<dbReference type="PANTHER" id="PTHR43523">
    <property type="entry name" value="GLUCOSE-1-PHOSPHATE ADENYLYLTRANSFERASE-RELATED"/>
    <property type="match status" value="1"/>
</dbReference>
<dbReference type="InterPro" id="IPR005835">
    <property type="entry name" value="NTP_transferase_dom"/>
</dbReference>
<dbReference type="GO" id="GO:0005978">
    <property type="term" value="P:glycogen biosynthetic process"/>
    <property type="evidence" value="ECO:0007669"/>
    <property type="project" value="UniProtKB-UniRule"/>
</dbReference>
<feature type="domain" description="Nucleotidyl transferase" evidence="10">
    <location>
        <begin position="9"/>
        <end position="276"/>
    </location>
</feature>
<dbReference type="SUPFAM" id="SSF53448">
    <property type="entry name" value="Nucleotide-diphospho-sugar transferases"/>
    <property type="match status" value="1"/>
</dbReference>
<dbReference type="UniPathway" id="UPA00164"/>
<dbReference type="InterPro" id="IPR011004">
    <property type="entry name" value="Trimer_LpxA-like_sf"/>
</dbReference>
<dbReference type="InterPro" id="IPR011831">
    <property type="entry name" value="ADP-Glc_PPase"/>
</dbReference>